<dbReference type="Proteomes" id="UP001172457">
    <property type="component" value="Chromosome 5"/>
</dbReference>
<dbReference type="GO" id="GO:0006310">
    <property type="term" value="P:DNA recombination"/>
    <property type="evidence" value="ECO:0007669"/>
    <property type="project" value="UniProtKB-KW"/>
</dbReference>
<dbReference type="GO" id="GO:0043139">
    <property type="term" value="F:5'-3' DNA helicase activity"/>
    <property type="evidence" value="ECO:0007669"/>
    <property type="project" value="UniProtKB-EC"/>
</dbReference>
<dbReference type="Pfam" id="PF05970">
    <property type="entry name" value="PIF1"/>
    <property type="match status" value="2"/>
</dbReference>
<feature type="domain" description="DNA helicase Pif1-like DEAD-box helicase" evidence="2">
    <location>
        <begin position="247"/>
        <end position="332"/>
    </location>
</feature>
<evidence type="ECO:0000313" key="3">
    <source>
        <dbReference type="EMBL" id="KAJ9547468.1"/>
    </source>
</evidence>
<dbReference type="PANTHER" id="PTHR10492:SF101">
    <property type="entry name" value="ATP-DEPENDENT DNA HELICASE"/>
    <property type="match status" value="1"/>
</dbReference>
<accession>A0AA38SRX1</accession>
<keyword evidence="1" id="KW-0234">DNA repair</keyword>
<dbReference type="InterPro" id="IPR010285">
    <property type="entry name" value="DNA_helicase_pif1-like_DEAD"/>
</dbReference>
<keyword evidence="4" id="KW-1185">Reference proteome</keyword>
<comment type="cofactor">
    <cofactor evidence="1">
        <name>Mg(2+)</name>
        <dbReference type="ChEBI" id="CHEBI:18420"/>
    </cofactor>
</comment>
<protein>
    <recommendedName>
        <fullName evidence="1">ATP-dependent DNA helicase</fullName>
        <ecNumber evidence="1">5.6.2.3</ecNumber>
    </recommendedName>
</protein>
<keyword evidence="1" id="KW-0347">Helicase</keyword>
<dbReference type="AlphaFoldDB" id="A0AA38SRX1"/>
<feature type="domain" description="DNA helicase Pif1-like DEAD-box helicase" evidence="2">
    <location>
        <begin position="333"/>
        <end position="437"/>
    </location>
</feature>
<keyword evidence="1" id="KW-0233">DNA recombination</keyword>
<dbReference type="InterPro" id="IPR027417">
    <property type="entry name" value="P-loop_NTPase"/>
</dbReference>
<name>A0AA38SRX1_9ASTR</name>
<comment type="similarity">
    <text evidence="1">Belongs to the helicase family.</text>
</comment>
<keyword evidence="1" id="KW-0067">ATP-binding</keyword>
<dbReference type="GO" id="GO:0005524">
    <property type="term" value="F:ATP binding"/>
    <property type="evidence" value="ECO:0007669"/>
    <property type="project" value="UniProtKB-KW"/>
</dbReference>
<sequence>MATTIRKNLVSKFKPLLKEGLVYSVKNFKDVINSGDYRVVNSKFKIIFTLLTTIKRVEENEPSIPLHGFEYGKEKTVNTRVNDDTILTEIGDLETVGGGYTKGTWKLLRITRSLAKLHCGENLFDIHYRYSSVEQLPFHLPNEHTVSDALRLWNTHYEALSEDIAIMQAKRFKVNNLKLTAAKIEAYTLFEIESIMLKTGKSLKEVDGMPLPNQSLLHESRNRLVNEELDYNREDLRVVHDTNFLLLNQCQKKSYDAIMDYVYEDRDDLLFIHGRGGTWKTFLWKTIIARLRSEGKIVLPVASSGIAALLLPNWRTAYSRFRIPLDVTAESTSLDKSLRDILSILSTRYEDSISRLFTGLTVVCGGDFRQILLVIPKGSRLDIVNASLSSSYLWPLFRVYELNQNMRLLQKDMPPSEVCDIKAFDGWMLQIGDGSYYDNFEDEMLRHLFKTIGGLDPMDS</sequence>
<dbReference type="EC" id="5.6.2.3" evidence="1"/>
<dbReference type="Gene3D" id="2.40.50.140">
    <property type="entry name" value="Nucleic acid-binding proteins"/>
    <property type="match status" value="1"/>
</dbReference>
<keyword evidence="1" id="KW-0227">DNA damage</keyword>
<dbReference type="PANTHER" id="PTHR10492">
    <property type="match status" value="1"/>
</dbReference>
<dbReference type="InterPro" id="IPR012340">
    <property type="entry name" value="NA-bd_OB-fold"/>
</dbReference>
<evidence type="ECO:0000256" key="1">
    <source>
        <dbReference type="RuleBase" id="RU363044"/>
    </source>
</evidence>
<dbReference type="CDD" id="cd04480">
    <property type="entry name" value="RPA1_DBD_A_like"/>
    <property type="match status" value="1"/>
</dbReference>
<dbReference type="EMBL" id="JARYMX010000005">
    <property type="protein sequence ID" value="KAJ9547468.1"/>
    <property type="molecule type" value="Genomic_DNA"/>
</dbReference>
<reference evidence="3" key="1">
    <citation type="submission" date="2023-03" db="EMBL/GenBank/DDBJ databases">
        <title>Chromosome-scale reference genome and RAD-based genetic map of yellow starthistle (Centaurea solstitialis) reveal putative structural variation and QTLs associated with invader traits.</title>
        <authorList>
            <person name="Reatini B."/>
            <person name="Cang F.A."/>
            <person name="Jiang Q."/>
            <person name="Mckibben M.T.W."/>
            <person name="Barker M.S."/>
            <person name="Rieseberg L.H."/>
            <person name="Dlugosch K.M."/>
        </authorList>
    </citation>
    <scope>NUCLEOTIDE SEQUENCE</scope>
    <source>
        <strain evidence="3">CAN-66</strain>
        <tissue evidence="3">Leaf</tissue>
    </source>
</reference>
<dbReference type="SUPFAM" id="SSF52540">
    <property type="entry name" value="P-loop containing nucleoside triphosphate hydrolases"/>
    <property type="match status" value="1"/>
</dbReference>
<organism evidence="3 4">
    <name type="scientific">Centaurea solstitialis</name>
    <name type="common">yellow star-thistle</name>
    <dbReference type="NCBI Taxonomy" id="347529"/>
    <lineage>
        <taxon>Eukaryota</taxon>
        <taxon>Viridiplantae</taxon>
        <taxon>Streptophyta</taxon>
        <taxon>Embryophyta</taxon>
        <taxon>Tracheophyta</taxon>
        <taxon>Spermatophyta</taxon>
        <taxon>Magnoliopsida</taxon>
        <taxon>eudicotyledons</taxon>
        <taxon>Gunneridae</taxon>
        <taxon>Pentapetalae</taxon>
        <taxon>asterids</taxon>
        <taxon>campanulids</taxon>
        <taxon>Asterales</taxon>
        <taxon>Asteraceae</taxon>
        <taxon>Carduoideae</taxon>
        <taxon>Cardueae</taxon>
        <taxon>Centaureinae</taxon>
        <taxon>Centaurea</taxon>
    </lineage>
</organism>
<keyword evidence="1" id="KW-0378">Hydrolase</keyword>
<gene>
    <name evidence="3" type="ORF">OSB04_020011</name>
</gene>
<comment type="catalytic activity">
    <reaction evidence="1">
        <text>ATP + H2O = ADP + phosphate + H(+)</text>
        <dbReference type="Rhea" id="RHEA:13065"/>
        <dbReference type="ChEBI" id="CHEBI:15377"/>
        <dbReference type="ChEBI" id="CHEBI:15378"/>
        <dbReference type="ChEBI" id="CHEBI:30616"/>
        <dbReference type="ChEBI" id="CHEBI:43474"/>
        <dbReference type="ChEBI" id="CHEBI:456216"/>
        <dbReference type="EC" id="5.6.2.3"/>
    </reaction>
</comment>
<proteinExistence type="inferred from homology"/>
<keyword evidence="1" id="KW-0547">Nucleotide-binding</keyword>
<comment type="caution">
    <text evidence="3">The sequence shown here is derived from an EMBL/GenBank/DDBJ whole genome shotgun (WGS) entry which is preliminary data.</text>
</comment>
<dbReference type="GO" id="GO:0016787">
    <property type="term" value="F:hydrolase activity"/>
    <property type="evidence" value="ECO:0007669"/>
    <property type="project" value="UniProtKB-KW"/>
</dbReference>
<dbReference type="Gene3D" id="3.40.50.300">
    <property type="entry name" value="P-loop containing nucleotide triphosphate hydrolases"/>
    <property type="match status" value="1"/>
</dbReference>
<dbReference type="GO" id="GO:0000723">
    <property type="term" value="P:telomere maintenance"/>
    <property type="evidence" value="ECO:0007669"/>
    <property type="project" value="InterPro"/>
</dbReference>
<evidence type="ECO:0000313" key="4">
    <source>
        <dbReference type="Proteomes" id="UP001172457"/>
    </source>
</evidence>
<evidence type="ECO:0000259" key="2">
    <source>
        <dbReference type="Pfam" id="PF05970"/>
    </source>
</evidence>
<dbReference type="GO" id="GO:0006281">
    <property type="term" value="P:DNA repair"/>
    <property type="evidence" value="ECO:0007669"/>
    <property type="project" value="UniProtKB-KW"/>
</dbReference>